<dbReference type="NCBIfam" id="TIGR03618">
    <property type="entry name" value="Rv1155_F420"/>
    <property type="match status" value="1"/>
</dbReference>
<dbReference type="InterPro" id="IPR019920">
    <property type="entry name" value="F420-binding_dom_put"/>
</dbReference>
<dbReference type="PANTHER" id="PTHR35176:SF6">
    <property type="entry name" value="HEME OXYGENASE HI_0854-RELATED"/>
    <property type="match status" value="1"/>
</dbReference>
<evidence type="ECO:0000259" key="2">
    <source>
        <dbReference type="Pfam" id="PF01243"/>
    </source>
</evidence>
<dbReference type="Gene3D" id="2.30.110.10">
    <property type="entry name" value="Electron Transport, Fmn-binding Protein, Chain A"/>
    <property type="match status" value="1"/>
</dbReference>
<dbReference type="InterPro" id="IPR052019">
    <property type="entry name" value="F420H2_bilvrd_red/Heme_oxyg"/>
</dbReference>
<comment type="caution">
    <text evidence="3">The sequence shown here is derived from an EMBL/GenBank/DDBJ whole genome shotgun (WGS) entry which is preliminary data.</text>
</comment>
<dbReference type="InterPro" id="IPR011576">
    <property type="entry name" value="Pyridox_Oxase_N"/>
</dbReference>
<evidence type="ECO:0000256" key="1">
    <source>
        <dbReference type="ARBA" id="ARBA00023002"/>
    </source>
</evidence>
<proteinExistence type="predicted"/>
<sequence length="136" mass="15416">MSQTTITPEIEKLLKGKNFASIATLMKDGSPQVSITWIDYDGTDILINTAEGRLKTNNALRDPRVAIVVSEEGNPYNSVNIRGKVIEQNTTEADEHIDKLAKQYFGLDKYPRQSPDEKRIIFKIKPERVFHMQPPS</sequence>
<name>A0A0F9AXB9_9ZZZZ</name>
<feature type="domain" description="Pyridoxamine 5'-phosphate oxidase N-terminal" evidence="2">
    <location>
        <begin position="6"/>
        <end position="132"/>
    </location>
</feature>
<dbReference type="SUPFAM" id="SSF50475">
    <property type="entry name" value="FMN-binding split barrel"/>
    <property type="match status" value="1"/>
</dbReference>
<reference evidence="3" key="1">
    <citation type="journal article" date="2015" name="Nature">
        <title>Complex archaea that bridge the gap between prokaryotes and eukaryotes.</title>
        <authorList>
            <person name="Spang A."/>
            <person name="Saw J.H."/>
            <person name="Jorgensen S.L."/>
            <person name="Zaremba-Niedzwiedzka K."/>
            <person name="Martijn J."/>
            <person name="Lind A.E."/>
            <person name="van Eijk R."/>
            <person name="Schleper C."/>
            <person name="Guy L."/>
            <person name="Ettema T.J."/>
        </authorList>
    </citation>
    <scope>NUCLEOTIDE SEQUENCE</scope>
</reference>
<organism evidence="3">
    <name type="scientific">marine sediment metagenome</name>
    <dbReference type="NCBI Taxonomy" id="412755"/>
    <lineage>
        <taxon>unclassified sequences</taxon>
        <taxon>metagenomes</taxon>
        <taxon>ecological metagenomes</taxon>
    </lineage>
</organism>
<dbReference type="EMBL" id="LAZR01055181">
    <property type="protein sequence ID" value="KKK76956.1"/>
    <property type="molecule type" value="Genomic_DNA"/>
</dbReference>
<keyword evidence="1" id="KW-0560">Oxidoreductase</keyword>
<dbReference type="PANTHER" id="PTHR35176">
    <property type="entry name" value="HEME OXYGENASE HI_0854-RELATED"/>
    <property type="match status" value="1"/>
</dbReference>
<evidence type="ECO:0000313" key="3">
    <source>
        <dbReference type="EMBL" id="KKK76956.1"/>
    </source>
</evidence>
<dbReference type="GO" id="GO:0070967">
    <property type="term" value="F:coenzyme F420 binding"/>
    <property type="evidence" value="ECO:0007669"/>
    <property type="project" value="TreeGrafter"/>
</dbReference>
<dbReference type="AlphaFoldDB" id="A0A0F9AXB9"/>
<gene>
    <name evidence="3" type="ORF">LCGC14_2858430</name>
</gene>
<dbReference type="InterPro" id="IPR012349">
    <property type="entry name" value="Split_barrel_FMN-bd"/>
</dbReference>
<accession>A0A0F9AXB9</accession>
<dbReference type="Pfam" id="PF01243">
    <property type="entry name" value="PNPOx_N"/>
    <property type="match status" value="1"/>
</dbReference>
<protein>
    <recommendedName>
        <fullName evidence="2">Pyridoxamine 5'-phosphate oxidase N-terminal domain-containing protein</fullName>
    </recommendedName>
</protein>
<dbReference type="GO" id="GO:0005829">
    <property type="term" value="C:cytosol"/>
    <property type="evidence" value="ECO:0007669"/>
    <property type="project" value="TreeGrafter"/>
</dbReference>
<dbReference type="GO" id="GO:0016627">
    <property type="term" value="F:oxidoreductase activity, acting on the CH-CH group of donors"/>
    <property type="evidence" value="ECO:0007669"/>
    <property type="project" value="TreeGrafter"/>
</dbReference>